<dbReference type="Pfam" id="PF00188">
    <property type="entry name" value="CAP"/>
    <property type="match status" value="1"/>
</dbReference>
<dbReference type="PANTHER" id="PTHR31157:SF1">
    <property type="entry name" value="SCP DOMAIN-CONTAINING PROTEIN"/>
    <property type="match status" value="1"/>
</dbReference>
<dbReference type="InterPro" id="IPR001343">
    <property type="entry name" value="Hemolysn_Ca-bd"/>
</dbReference>
<reference evidence="2 3" key="1">
    <citation type="submission" date="2024-03" db="EMBL/GenBank/DDBJ databases">
        <authorList>
            <person name="Jo J.-H."/>
        </authorList>
    </citation>
    <scope>NUCLEOTIDE SEQUENCE [LARGE SCALE GENOMIC DNA]</scope>
    <source>
        <strain evidence="2 3">PS1R-30</strain>
    </source>
</reference>
<name>A0ABU8RVK0_9SPHN</name>
<comment type="caution">
    <text evidence="2">The sequence shown here is derived from an EMBL/GenBank/DDBJ whole genome shotgun (WGS) entry which is preliminary data.</text>
</comment>
<sequence length="537" mass="54588">MPDVYLYNGESIADISFTNARFFGTAGNESIGLTAGASGALFDQNIEKVSFTALSTAYTYQQQGNQLVVFNGASKVATIAVQGDADGTQVQFADKLASVKVSAAGMTIGDVKISSTAPSPITAGSGTSTGPSPAPSAQEQLYLELLNDTRLNPMLDASRYLSSYTPLTAKDAQIQNAIDYFAVVGADLQAAYQALTPVAPLAWNSSLAAAAQKHNAALIAADEQSHQVAGELSLGDRLKAEGYNFTRAGENVYSYAQSVIHGHAGFMIDWGEGPSGMQSPAGHRNNIMSANLTEVGIAVTAETNAATKVGPWVVTQDLGGRTGKVFVTGVAYNDTNGDKFYSVGEGRGDLTVQVGTTSVSTYASGGYTLDVGSGTKSIAISGGGLSGTVTVGATITENLKLDIVGGTTLLTSGSISVLGSVSTIRGLGTKGLSITAGAGNQTLEGTSGDDTLNGGDGEDIFIGGAGNDTIIGGAGQDVATYTLARAAYTVASSNTGAAITHASSGTDQLSGIELIRFADGDYVWNAATGTLSLQTFG</sequence>
<dbReference type="SUPFAM" id="SSF55797">
    <property type="entry name" value="PR-1-like"/>
    <property type="match status" value="1"/>
</dbReference>
<evidence type="ECO:0000313" key="3">
    <source>
        <dbReference type="Proteomes" id="UP001361239"/>
    </source>
</evidence>
<evidence type="ECO:0000259" key="1">
    <source>
        <dbReference type="Pfam" id="PF00188"/>
    </source>
</evidence>
<dbReference type="InterPro" id="IPR035940">
    <property type="entry name" value="CAP_sf"/>
</dbReference>
<dbReference type="Gene3D" id="2.150.10.10">
    <property type="entry name" value="Serralysin-like metalloprotease, C-terminal"/>
    <property type="match status" value="1"/>
</dbReference>
<dbReference type="InterPro" id="IPR011049">
    <property type="entry name" value="Serralysin-like_metalloprot_C"/>
</dbReference>
<dbReference type="PRINTS" id="PR00313">
    <property type="entry name" value="CABNDNGRPT"/>
</dbReference>
<accession>A0ABU8RVK0</accession>
<protein>
    <submittedName>
        <fullName evidence="2">CAP domain-containing protein</fullName>
    </submittedName>
</protein>
<proteinExistence type="predicted"/>
<keyword evidence="3" id="KW-1185">Reference proteome</keyword>
<dbReference type="Gene3D" id="3.40.33.10">
    <property type="entry name" value="CAP"/>
    <property type="match status" value="1"/>
</dbReference>
<dbReference type="EMBL" id="JBBHJZ010000002">
    <property type="protein sequence ID" value="MEJ5977033.1"/>
    <property type="molecule type" value="Genomic_DNA"/>
</dbReference>
<dbReference type="CDD" id="cd05379">
    <property type="entry name" value="CAP_bacterial"/>
    <property type="match status" value="1"/>
</dbReference>
<gene>
    <name evidence="2" type="ORF">WG901_10340</name>
</gene>
<dbReference type="PANTHER" id="PTHR31157">
    <property type="entry name" value="SCP DOMAIN-CONTAINING PROTEIN"/>
    <property type="match status" value="1"/>
</dbReference>
<dbReference type="Proteomes" id="UP001361239">
    <property type="component" value="Unassembled WGS sequence"/>
</dbReference>
<dbReference type="SUPFAM" id="SSF51120">
    <property type="entry name" value="beta-Roll"/>
    <property type="match status" value="1"/>
</dbReference>
<organism evidence="2 3">
    <name type="scientific">Novosphingobium anseongense</name>
    <dbReference type="NCBI Taxonomy" id="3133436"/>
    <lineage>
        <taxon>Bacteria</taxon>
        <taxon>Pseudomonadati</taxon>
        <taxon>Pseudomonadota</taxon>
        <taxon>Alphaproteobacteria</taxon>
        <taxon>Sphingomonadales</taxon>
        <taxon>Sphingomonadaceae</taxon>
        <taxon>Novosphingobium</taxon>
    </lineage>
</organism>
<dbReference type="InterPro" id="IPR014044">
    <property type="entry name" value="CAP_dom"/>
</dbReference>
<feature type="domain" description="SCP" evidence="1">
    <location>
        <begin position="194"/>
        <end position="304"/>
    </location>
</feature>
<dbReference type="Pfam" id="PF00353">
    <property type="entry name" value="HemolysinCabind"/>
    <property type="match status" value="1"/>
</dbReference>
<evidence type="ECO:0000313" key="2">
    <source>
        <dbReference type="EMBL" id="MEJ5977033.1"/>
    </source>
</evidence>
<dbReference type="RefSeq" id="WP_339586986.1">
    <property type="nucleotide sequence ID" value="NZ_JBBHJZ010000002.1"/>
</dbReference>